<dbReference type="EMBL" id="JASDAP010000006">
    <property type="protein sequence ID" value="KAK1902046.1"/>
    <property type="molecule type" value="Genomic_DNA"/>
</dbReference>
<dbReference type="InterPro" id="IPR000504">
    <property type="entry name" value="RRM_dom"/>
</dbReference>
<feature type="region of interest" description="Disordered" evidence="19">
    <location>
        <begin position="1133"/>
        <end position="1232"/>
    </location>
</feature>
<dbReference type="Proteomes" id="UP001228049">
    <property type="component" value="Unassembled WGS sequence"/>
</dbReference>
<dbReference type="Gene3D" id="3.30.70.330">
    <property type="match status" value="3"/>
</dbReference>
<dbReference type="FunFam" id="3.30.70.330:FF:000118">
    <property type="entry name" value="msx2-interacting protein-like isoform X1"/>
    <property type="match status" value="1"/>
</dbReference>
<feature type="compositionally biased region" description="Basic and acidic residues" evidence="19">
    <location>
        <begin position="521"/>
        <end position="540"/>
    </location>
</feature>
<dbReference type="CDD" id="cd21543">
    <property type="entry name" value="SPOC_SHARP"/>
    <property type="match status" value="1"/>
</dbReference>
<organism evidence="22 23">
    <name type="scientific">Dissostichus eleginoides</name>
    <name type="common">Patagonian toothfish</name>
    <name type="synonym">Dissostichus amissus</name>
    <dbReference type="NCBI Taxonomy" id="100907"/>
    <lineage>
        <taxon>Eukaryota</taxon>
        <taxon>Metazoa</taxon>
        <taxon>Chordata</taxon>
        <taxon>Craniata</taxon>
        <taxon>Vertebrata</taxon>
        <taxon>Euteleostomi</taxon>
        <taxon>Actinopterygii</taxon>
        <taxon>Neopterygii</taxon>
        <taxon>Teleostei</taxon>
        <taxon>Neoteleostei</taxon>
        <taxon>Acanthomorphata</taxon>
        <taxon>Eupercaria</taxon>
        <taxon>Perciformes</taxon>
        <taxon>Notothenioidei</taxon>
        <taxon>Nototheniidae</taxon>
        <taxon>Dissostichus</taxon>
    </lineage>
</organism>
<keyword evidence="6" id="KW-0677">Repeat</keyword>
<evidence type="ECO:0000259" key="21">
    <source>
        <dbReference type="PROSITE" id="PS50917"/>
    </source>
</evidence>
<dbReference type="SUPFAM" id="SSF100939">
    <property type="entry name" value="SPOC domain-like"/>
    <property type="match status" value="1"/>
</dbReference>
<evidence type="ECO:0000256" key="8">
    <source>
        <dbReference type="ARBA" id="ARBA00022976"/>
    </source>
</evidence>
<dbReference type="Pfam" id="PF07744">
    <property type="entry name" value="SPOC"/>
    <property type="match status" value="1"/>
</dbReference>
<feature type="compositionally biased region" description="Basic and acidic residues" evidence="19">
    <location>
        <begin position="1076"/>
        <end position="1085"/>
    </location>
</feature>
<evidence type="ECO:0000256" key="15">
    <source>
        <dbReference type="ARBA" id="ARBA00069486"/>
    </source>
</evidence>
<keyword evidence="13" id="KW-0804">Transcription</keyword>
<dbReference type="InterPro" id="IPR049095">
    <property type="entry name" value="MINT_MID"/>
</dbReference>
<evidence type="ECO:0000256" key="16">
    <source>
        <dbReference type="ARBA" id="ARBA00075118"/>
    </source>
</evidence>
<evidence type="ECO:0000256" key="19">
    <source>
        <dbReference type="SAM" id="MobiDB-lite"/>
    </source>
</evidence>
<evidence type="ECO:0000256" key="3">
    <source>
        <dbReference type="ARBA" id="ARBA00022481"/>
    </source>
</evidence>
<feature type="region of interest" description="Disordered" evidence="19">
    <location>
        <begin position="1406"/>
        <end position="1443"/>
    </location>
</feature>
<evidence type="ECO:0000256" key="18">
    <source>
        <dbReference type="PROSITE-ProRule" id="PRU00176"/>
    </source>
</evidence>
<dbReference type="PROSITE" id="PS50917">
    <property type="entry name" value="SPOC"/>
    <property type="match status" value="1"/>
</dbReference>
<evidence type="ECO:0000256" key="5">
    <source>
        <dbReference type="ARBA" id="ARBA00022553"/>
    </source>
</evidence>
<dbReference type="PANTHER" id="PTHR23189">
    <property type="entry name" value="RNA RECOGNITION MOTIF-CONTAINING"/>
    <property type="match status" value="1"/>
</dbReference>
<dbReference type="Pfam" id="PF20809">
    <property type="entry name" value="MINT_MID"/>
    <property type="match status" value="1"/>
</dbReference>
<dbReference type="Pfam" id="PF00076">
    <property type="entry name" value="RRM_1"/>
    <property type="match status" value="2"/>
</dbReference>
<dbReference type="InterPro" id="IPR034174">
    <property type="entry name" value="SHARP_RRM3"/>
</dbReference>
<dbReference type="InterPro" id="IPR034175">
    <property type="entry name" value="SHARP_RRM4"/>
</dbReference>
<evidence type="ECO:0000256" key="4">
    <source>
        <dbReference type="ARBA" id="ARBA00022491"/>
    </source>
</evidence>
<dbReference type="PROSITE" id="PS50102">
    <property type="entry name" value="RRM"/>
    <property type="match status" value="3"/>
</dbReference>
<evidence type="ECO:0000256" key="14">
    <source>
        <dbReference type="ARBA" id="ARBA00023242"/>
    </source>
</evidence>
<feature type="compositionally biased region" description="Basic and acidic residues" evidence="19">
    <location>
        <begin position="1407"/>
        <end position="1418"/>
    </location>
</feature>
<feature type="compositionally biased region" description="Low complexity" evidence="19">
    <location>
        <begin position="1205"/>
        <end position="1225"/>
    </location>
</feature>
<feature type="compositionally biased region" description="Basic and acidic residues" evidence="19">
    <location>
        <begin position="490"/>
        <end position="506"/>
    </location>
</feature>
<feature type="compositionally biased region" description="Basic and acidic residues" evidence="19">
    <location>
        <begin position="753"/>
        <end position="762"/>
    </location>
</feature>
<evidence type="ECO:0000256" key="12">
    <source>
        <dbReference type="ARBA" id="ARBA00023159"/>
    </source>
</evidence>
<feature type="compositionally biased region" description="Basic and acidic residues" evidence="19">
    <location>
        <begin position="449"/>
        <end position="459"/>
    </location>
</feature>
<feature type="domain" description="RRM" evidence="20">
    <location>
        <begin position="115"/>
        <end position="190"/>
    </location>
</feature>
<keyword evidence="9" id="KW-0805">Transcription regulation</keyword>
<keyword evidence="3" id="KW-0488">Methylation</keyword>
<feature type="compositionally biased region" description="Basic and acidic residues" evidence="19">
    <location>
        <begin position="779"/>
        <end position="799"/>
    </location>
</feature>
<dbReference type="CDD" id="cd12350">
    <property type="entry name" value="RRM3_SHARP"/>
    <property type="match status" value="1"/>
</dbReference>
<protein>
    <recommendedName>
        <fullName evidence="15">Msx2-interacting protein</fullName>
    </recommendedName>
    <alternativeName>
        <fullName evidence="16">SMART/HDAC1-associated repressor protein</fullName>
    </alternativeName>
    <alternativeName>
        <fullName evidence="17">SPEN homolog</fullName>
    </alternativeName>
</protein>
<accession>A0AAD9FHY9</accession>
<comment type="subcellular location">
    <subcellularLocation>
        <location evidence="1">Nucleus</location>
    </subcellularLocation>
</comment>
<evidence type="ECO:0000256" key="11">
    <source>
        <dbReference type="ARBA" id="ARBA00023125"/>
    </source>
</evidence>
<feature type="compositionally biased region" description="Basic and acidic residues" evidence="19">
    <location>
        <begin position="661"/>
        <end position="675"/>
    </location>
</feature>
<dbReference type="GO" id="GO:0005634">
    <property type="term" value="C:nucleus"/>
    <property type="evidence" value="ECO:0007669"/>
    <property type="project" value="UniProtKB-SubCell"/>
</dbReference>
<feature type="compositionally biased region" description="Basic and acidic residues" evidence="19">
    <location>
        <begin position="715"/>
        <end position="729"/>
    </location>
</feature>
<keyword evidence="14" id="KW-0539">Nucleus</keyword>
<feature type="compositionally biased region" description="Pro residues" evidence="19">
    <location>
        <begin position="1063"/>
        <end position="1073"/>
    </location>
</feature>
<feature type="domain" description="RRM" evidence="20">
    <location>
        <begin position="194"/>
        <end position="266"/>
    </location>
</feature>
<dbReference type="SMART" id="SM00360">
    <property type="entry name" value="RRM"/>
    <property type="match status" value="3"/>
</dbReference>
<sequence length="1774" mass="198688">MGLDSDEPRRSFGIKVQNLPVRSTDTSLKDGLFHEFKKHGKVTSVQIHGASEDRYGLVFFRQQEDQEKALTVSKGKLFFGMLIEVIAWNGPETESENEFRPLDGRIDEFHPKATRTLFIGNLEKTTSYQQLLDIFQRFGEIVDIDIKKVNGVPQYAFVQYSDIASVCKAIKKMDGEYLGSNRLKLGFGKSMPTTCVWLDGLATSVTEQYLTRHFCRYGHVVKVVFDRLKGMALILYNNTDFAQAAVRETKGWKIGGNKIKVDFASQESQMAFYRTMQTSGQDIRDFYEIPTERREERRPPYHEFTAERAYFENIRTPGIYPEEARRDYAARSRERFLNWNTFRGNTLTHVFMKTQETSGTSETPLSKTLENTHIFKESEKESESDLRLIVAGGALPIQGDLLLLQYHHHPLSELPENQKDAFTSDKSDKSSQPELVASAEKTKRTKRKEKGDKDKAEKVKSRKTKGQSPSNLLPETELETGFDGASGRGRGSDQDAHERNKCKGEAEPLPGNQLSTALDSVKSDRSENSKGENSDLDGKNRLKKHLKPDIGNDGKDVSVDSDRLEARKRRFADSGGRTIRQKRSRHEEEDAIPSSDFSGGAGALMKEIDTDKNKDSQRRDSRLKSDKSSTQKDGQEDLRGQREKSESLDPRHPGHISSRRFSHEGITDQSNHVDIDLSQSYRKQMEQNRRLHQQQQQRESDKSDKPGSPQEAEDMEHRSLVHEVGKPPEDDISTSLTMQMKSFRTLLRKSLRNRKDTEKVESAPRPTPSWYMKKKKIRSGSEDKLDERKEEPKPEEQERRELFASRFLHSPVFELDTRRLQHLERKHEEPEHVNLQPGQQEPIMEPEIKPISPAEEPIPEPRLTLTSVTQSVVKDLPPPEETFVALNPAPDPYTPVSVIKEEMKLKMMGQFVLERKFQTRHALPESEVQTKMQHNNKIWNRIHLLQPLRNGAVRPRIASKWTRVQHNLKIRLNVTEVKDLLQLGDDELGSQEDSSKKLRPGDHSDPVSKCTSADQEGPNDEEKDICAEEKQELLESPKHVISQELELEQAVENIAKLTDPTFPTEPPTPPIPPTEVKSEPEEEKPYPASETELMAAIDSITAEDGSIIIISSQAPPPSADGVSEPEIQNVITSAKDDEPATTNTPAIKEEPVFPTTPKKGPKGRPKTPKRYKGQKQVRRDFKEGPSISEELTTPLAESPPSSVKTVLTSTPSAATTTVITPTTWKPEPEPEPLAVKATDVNKDIEAPSEEQIQHLKSVNPQSKSPILPKPQQVPAECTTPSLRVCNPPESDDKVNINIGNPCVDMTLPKPTYRPNKDDSGSYHGPVADEDFKRGLHCRPIMGILSIPVGHLVQGDVRVNTPPLSVMSYGMHSEPLASPWSGPMQPRPTSPQTVGRDKVLKVNPASLRGHEGEQEEARRFHQAQARQSAAQLKPETMQSDPRGRSVQLETYMAQRDMRVLLHQQGERLATDPHSGHIQEILPPSSAPSNLSLSLSPRAHVLSKGVSEKDITKQLEAKRPHSPLPKDALMGIRQSGQAMASPQRAQLMPPGPSGSFPEYSGMYSNRGGIHSQIPETSPVGLNQPPLNVTPTMGADLQTKPDGKMTQPVNMLQLLTKYPIVWQGLLALKNDTAAVQLHFVCGNKALAHRSLPLQEGGALLRIVQRMRLEASQLESVARRMTGDSDFCLLLALPCGRDQDDVLNQTQALKAAFINYLQAKLAAGIINIPNPGSNQPAYVLQIFPPCEFSESHLSQLAPDLLNRISSISPHLMIVITSV</sequence>
<keyword evidence="7 18" id="KW-0694">RNA-binding</keyword>
<evidence type="ECO:0000256" key="10">
    <source>
        <dbReference type="ARBA" id="ARBA00023054"/>
    </source>
</evidence>
<evidence type="ECO:0000313" key="23">
    <source>
        <dbReference type="Proteomes" id="UP001228049"/>
    </source>
</evidence>
<dbReference type="GO" id="GO:0003723">
    <property type="term" value="F:RNA binding"/>
    <property type="evidence" value="ECO:0007669"/>
    <property type="project" value="UniProtKB-UniRule"/>
</dbReference>
<evidence type="ECO:0000256" key="1">
    <source>
        <dbReference type="ARBA" id="ARBA00004123"/>
    </source>
</evidence>
<dbReference type="InterPro" id="IPR012921">
    <property type="entry name" value="SPOC_C"/>
</dbReference>
<keyword evidence="8" id="KW-0914">Notch signaling pathway</keyword>
<dbReference type="InterPro" id="IPR016194">
    <property type="entry name" value="SPOC-like_C_dom_sf"/>
</dbReference>
<evidence type="ECO:0000313" key="22">
    <source>
        <dbReference type="EMBL" id="KAK1902046.1"/>
    </source>
</evidence>
<dbReference type="InterPro" id="IPR034173">
    <property type="entry name" value="SHARP_RRM2"/>
</dbReference>
<keyword evidence="23" id="KW-1185">Reference proteome</keyword>
<evidence type="ECO:0000256" key="6">
    <source>
        <dbReference type="ARBA" id="ARBA00022737"/>
    </source>
</evidence>
<evidence type="ECO:0000256" key="7">
    <source>
        <dbReference type="ARBA" id="ARBA00022884"/>
    </source>
</evidence>
<feature type="compositionally biased region" description="Basic and acidic residues" evidence="19">
    <location>
        <begin position="419"/>
        <end position="431"/>
    </location>
</feature>
<gene>
    <name evidence="22" type="ORF">KUDE01_005010</name>
</gene>
<dbReference type="FunFam" id="3.30.70.330:FF:000088">
    <property type="entry name" value="msx2-interacting protein-like isoform X1"/>
    <property type="match status" value="1"/>
</dbReference>
<dbReference type="GO" id="GO:0003677">
    <property type="term" value="F:DNA binding"/>
    <property type="evidence" value="ECO:0007669"/>
    <property type="project" value="UniProtKB-KW"/>
</dbReference>
<keyword evidence="10" id="KW-0175">Coiled coil</keyword>
<dbReference type="InterPro" id="IPR010912">
    <property type="entry name" value="SPOC_met"/>
</dbReference>
<evidence type="ECO:0000256" key="17">
    <source>
        <dbReference type="ARBA" id="ARBA00078128"/>
    </source>
</evidence>
<dbReference type="CDD" id="cd12349">
    <property type="entry name" value="RRM2_SHARP"/>
    <property type="match status" value="1"/>
</dbReference>
<feature type="region of interest" description="Disordered" evidence="19">
    <location>
        <begin position="419"/>
        <end position="799"/>
    </location>
</feature>
<keyword evidence="4" id="KW-0678">Repressor</keyword>
<dbReference type="Gene3D" id="2.40.290.10">
    <property type="match status" value="1"/>
</dbReference>
<feature type="compositionally biased region" description="Basic and acidic residues" evidence="19">
    <location>
        <begin position="606"/>
        <end position="652"/>
    </location>
</feature>
<dbReference type="InterPro" id="IPR035979">
    <property type="entry name" value="RBD_domain_sf"/>
</dbReference>
<comment type="caution">
    <text evidence="22">The sequence shown here is derived from an EMBL/GenBank/DDBJ whole genome shotgun (WGS) entry which is preliminary data.</text>
</comment>
<dbReference type="GO" id="GO:0003714">
    <property type="term" value="F:transcription corepressor activity"/>
    <property type="evidence" value="ECO:0007669"/>
    <property type="project" value="UniProtKB-ARBA"/>
</dbReference>
<evidence type="ECO:0000259" key="20">
    <source>
        <dbReference type="PROSITE" id="PS50102"/>
    </source>
</evidence>
<dbReference type="InterPro" id="IPR012677">
    <property type="entry name" value="Nucleotide-bd_a/b_plait_sf"/>
</dbReference>
<keyword evidence="5" id="KW-0597">Phosphoprotein</keyword>
<dbReference type="GO" id="GO:0007219">
    <property type="term" value="P:Notch signaling pathway"/>
    <property type="evidence" value="ECO:0007669"/>
    <property type="project" value="UniProtKB-KW"/>
</dbReference>
<feature type="compositionally biased region" description="Polar residues" evidence="19">
    <location>
        <begin position="733"/>
        <end position="742"/>
    </location>
</feature>
<feature type="region of interest" description="Disordered" evidence="19">
    <location>
        <begin position="1054"/>
        <end position="1087"/>
    </location>
</feature>
<reference evidence="22" key="1">
    <citation type="submission" date="2023-04" db="EMBL/GenBank/DDBJ databases">
        <title>Chromosome-level genome of Chaenocephalus aceratus.</title>
        <authorList>
            <person name="Park H."/>
        </authorList>
    </citation>
    <scope>NUCLEOTIDE SEQUENCE</scope>
    <source>
        <strain evidence="22">DE</strain>
        <tissue evidence="22">Muscle</tissue>
    </source>
</reference>
<dbReference type="CDD" id="cd12351">
    <property type="entry name" value="RRM4_SHARP"/>
    <property type="match status" value="1"/>
</dbReference>
<dbReference type="FunFam" id="2.40.290.10:FF:000002">
    <property type="entry name" value="Spen family transcriptional repressor"/>
    <property type="match status" value="1"/>
</dbReference>
<feature type="compositionally biased region" description="Basic and acidic residues" evidence="19">
    <location>
        <begin position="993"/>
        <end position="1006"/>
    </location>
</feature>
<dbReference type="FunFam" id="3.30.70.330:FF:000143">
    <property type="entry name" value="msx2-interacting protein-like isoform X1"/>
    <property type="match status" value="1"/>
</dbReference>
<feature type="compositionally biased region" description="Basic residues" evidence="19">
    <location>
        <begin position="1159"/>
        <end position="1176"/>
    </location>
</feature>
<feature type="domain" description="SPOC" evidence="21">
    <location>
        <begin position="1608"/>
        <end position="1774"/>
    </location>
</feature>
<feature type="region of interest" description="Disordered" evidence="19">
    <location>
        <begin position="987"/>
        <end position="1022"/>
    </location>
</feature>
<keyword evidence="11" id="KW-0238">DNA-binding</keyword>
<keyword evidence="12" id="KW-0010">Activator</keyword>
<dbReference type="SUPFAM" id="SSF54928">
    <property type="entry name" value="RNA-binding domain, RBD"/>
    <property type="match status" value="2"/>
</dbReference>
<feature type="domain" description="RRM" evidence="20">
    <location>
        <begin position="12"/>
        <end position="85"/>
    </location>
</feature>
<feature type="compositionally biased region" description="Basic and acidic residues" evidence="19">
    <location>
        <begin position="547"/>
        <end position="565"/>
    </location>
</feature>
<evidence type="ECO:0000256" key="2">
    <source>
        <dbReference type="ARBA" id="ARBA00005387"/>
    </source>
</evidence>
<proteinExistence type="inferred from homology"/>
<evidence type="ECO:0000256" key="9">
    <source>
        <dbReference type="ARBA" id="ARBA00023015"/>
    </source>
</evidence>
<name>A0AAD9FHY9_DISEL</name>
<evidence type="ECO:0000256" key="13">
    <source>
        <dbReference type="ARBA" id="ARBA00023163"/>
    </source>
</evidence>
<comment type="similarity">
    <text evidence="2">Belongs to the RRM Spen family.</text>
</comment>